<dbReference type="InterPro" id="IPR003660">
    <property type="entry name" value="HAMP_dom"/>
</dbReference>
<gene>
    <name evidence="18" type="ORF">GCM10009096_08000</name>
</gene>
<dbReference type="Pfam" id="PF00512">
    <property type="entry name" value="HisKA"/>
    <property type="match status" value="1"/>
</dbReference>
<keyword evidence="4" id="KW-1003">Cell membrane</keyword>
<dbReference type="Gene3D" id="3.30.565.10">
    <property type="entry name" value="Histidine kinase-like ATPase, C-terminal domain"/>
    <property type="match status" value="1"/>
</dbReference>
<evidence type="ECO:0000256" key="6">
    <source>
        <dbReference type="ARBA" id="ARBA00022553"/>
    </source>
</evidence>
<comment type="subcellular location">
    <subcellularLocation>
        <location evidence="2">Cell inner membrane</location>
        <topology evidence="2">Multi-pass membrane protein</topology>
    </subcellularLocation>
</comment>
<evidence type="ECO:0000256" key="13">
    <source>
        <dbReference type="ARBA" id="ARBA00023012"/>
    </source>
</evidence>
<evidence type="ECO:0000256" key="1">
    <source>
        <dbReference type="ARBA" id="ARBA00000085"/>
    </source>
</evidence>
<keyword evidence="8 15" id="KW-0812">Transmembrane</keyword>
<keyword evidence="12 15" id="KW-1133">Transmembrane helix</keyword>
<evidence type="ECO:0000256" key="12">
    <source>
        <dbReference type="ARBA" id="ARBA00022989"/>
    </source>
</evidence>
<dbReference type="InterPro" id="IPR036890">
    <property type="entry name" value="HATPase_C_sf"/>
</dbReference>
<comment type="catalytic activity">
    <reaction evidence="1">
        <text>ATP + protein L-histidine = ADP + protein N-phospho-L-histidine.</text>
        <dbReference type="EC" id="2.7.13.3"/>
    </reaction>
</comment>
<evidence type="ECO:0000256" key="5">
    <source>
        <dbReference type="ARBA" id="ARBA00022519"/>
    </source>
</evidence>
<dbReference type="PANTHER" id="PTHR44936">
    <property type="entry name" value="SENSOR PROTEIN CREC"/>
    <property type="match status" value="1"/>
</dbReference>
<evidence type="ECO:0000256" key="10">
    <source>
        <dbReference type="ARBA" id="ARBA00022777"/>
    </source>
</evidence>
<evidence type="ECO:0000259" key="17">
    <source>
        <dbReference type="PROSITE" id="PS50885"/>
    </source>
</evidence>
<name>A0ABN1A7G8_9SPHN</name>
<evidence type="ECO:0000256" key="8">
    <source>
        <dbReference type="ARBA" id="ARBA00022692"/>
    </source>
</evidence>
<protein>
    <recommendedName>
        <fullName evidence="3">histidine kinase</fullName>
        <ecNumber evidence="3">2.7.13.3</ecNumber>
    </recommendedName>
</protein>
<dbReference type="InterPro" id="IPR005467">
    <property type="entry name" value="His_kinase_dom"/>
</dbReference>
<dbReference type="SMART" id="SM00387">
    <property type="entry name" value="HATPase_c"/>
    <property type="match status" value="1"/>
</dbReference>
<keyword evidence="5" id="KW-0997">Cell inner membrane</keyword>
<dbReference type="PANTHER" id="PTHR44936:SF5">
    <property type="entry name" value="SENSOR HISTIDINE KINASE ENVZ"/>
    <property type="match status" value="1"/>
</dbReference>
<keyword evidence="19" id="KW-1185">Reference proteome</keyword>
<evidence type="ECO:0000256" key="11">
    <source>
        <dbReference type="ARBA" id="ARBA00022840"/>
    </source>
</evidence>
<feature type="domain" description="HAMP" evidence="17">
    <location>
        <begin position="206"/>
        <end position="257"/>
    </location>
</feature>
<evidence type="ECO:0000256" key="15">
    <source>
        <dbReference type="SAM" id="Phobius"/>
    </source>
</evidence>
<dbReference type="Pfam" id="PF00672">
    <property type="entry name" value="HAMP"/>
    <property type="match status" value="1"/>
</dbReference>
<dbReference type="CDD" id="cd00082">
    <property type="entry name" value="HisKA"/>
    <property type="match status" value="1"/>
</dbReference>
<dbReference type="InterPro" id="IPR036097">
    <property type="entry name" value="HisK_dim/P_sf"/>
</dbReference>
<organism evidence="18 19">
    <name type="scientific">Parasphingorhabdus litoris</name>
    <dbReference type="NCBI Taxonomy" id="394733"/>
    <lineage>
        <taxon>Bacteria</taxon>
        <taxon>Pseudomonadati</taxon>
        <taxon>Pseudomonadota</taxon>
        <taxon>Alphaproteobacteria</taxon>
        <taxon>Sphingomonadales</taxon>
        <taxon>Sphingomonadaceae</taxon>
        <taxon>Parasphingorhabdus</taxon>
    </lineage>
</organism>
<keyword evidence="13" id="KW-0902">Two-component regulatory system</keyword>
<dbReference type="InterPro" id="IPR003661">
    <property type="entry name" value="HisK_dim/P_dom"/>
</dbReference>
<keyword evidence="9" id="KW-0547">Nucleotide-binding</keyword>
<evidence type="ECO:0000256" key="14">
    <source>
        <dbReference type="ARBA" id="ARBA00023136"/>
    </source>
</evidence>
<feature type="domain" description="Histidine kinase" evidence="16">
    <location>
        <begin position="265"/>
        <end position="463"/>
    </location>
</feature>
<comment type="caution">
    <text evidence="18">The sequence shown here is derived from an EMBL/GenBank/DDBJ whole genome shotgun (WGS) entry which is preliminary data.</text>
</comment>
<feature type="transmembrane region" description="Helical" evidence="15">
    <location>
        <begin position="186"/>
        <end position="204"/>
    </location>
</feature>
<evidence type="ECO:0000256" key="4">
    <source>
        <dbReference type="ARBA" id="ARBA00022475"/>
    </source>
</evidence>
<dbReference type="InterPro" id="IPR004358">
    <property type="entry name" value="Sig_transdc_His_kin-like_C"/>
</dbReference>
<sequence>MLPKSLIGQLLALVAITLAIAQTINIVLLYQGAQNQRIVEASASAVARIAGEVERINERGFRERRYRRDGSLRVRRNRPSVTAQSAIDEKQERLPAVEDRANRAFANMGLAVLSVEIAQAEKLPANMTNSVIGLGRERLKLRAIAHGRQQNKIEGFVIVSAQIEEGLWLNIASVVRDRNPRLVRTLLFQTVVIYLILLIPLIWLGRHISRPLKALTKGAQNFKPGAGEPLEETGPPDTKQLIAAFNDMHGRVSAMMDEKDVMLGAIGHDLRTPLAALRVRIESVENEDERERMIAGIDDMDKTLDDILSLARLGRSGGLAEKTDISALIETVADEFTDMGEKVYFSRGRRITANIRATLVRRALRNLISNAVKYGKQAEISVDKTDDKLLIHVDDVGIGLPEEQIEAMFEPFARAEASRNRATGGSGLGLTLARAIARDHGGDVMLENRKEGGLRASLILSLD</sequence>
<keyword evidence="11" id="KW-0067">ATP-binding</keyword>
<dbReference type="SMART" id="SM00388">
    <property type="entry name" value="HisKA"/>
    <property type="match status" value="1"/>
</dbReference>
<dbReference type="InterPro" id="IPR050980">
    <property type="entry name" value="2C_sensor_his_kinase"/>
</dbReference>
<dbReference type="PRINTS" id="PR00344">
    <property type="entry name" value="BCTRLSENSOR"/>
</dbReference>
<evidence type="ECO:0000313" key="19">
    <source>
        <dbReference type="Proteomes" id="UP001500713"/>
    </source>
</evidence>
<accession>A0ABN1A7G8</accession>
<proteinExistence type="predicted"/>
<dbReference type="PROSITE" id="PS50109">
    <property type="entry name" value="HIS_KIN"/>
    <property type="match status" value="1"/>
</dbReference>
<evidence type="ECO:0000256" key="9">
    <source>
        <dbReference type="ARBA" id="ARBA00022741"/>
    </source>
</evidence>
<dbReference type="InterPro" id="IPR003594">
    <property type="entry name" value="HATPase_dom"/>
</dbReference>
<dbReference type="EMBL" id="BAAAEM010000002">
    <property type="protein sequence ID" value="GAA0469473.1"/>
    <property type="molecule type" value="Genomic_DNA"/>
</dbReference>
<evidence type="ECO:0000313" key="18">
    <source>
        <dbReference type="EMBL" id="GAA0469473.1"/>
    </source>
</evidence>
<keyword evidence="7" id="KW-0808">Transferase</keyword>
<keyword evidence="14 15" id="KW-0472">Membrane</keyword>
<evidence type="ECO:0000256" key="7">
    <source>
        <dbReference type="ARBA" id="ARBA00022679"/>
    </source>
</evidence>
<dbReference type="EC" id="2.7.13.3" evidence="3"/>
<evidence type="ECO:0000256" key="2">
    <source>
        <dbReference type="ARBA" id="ARBA00004429"/>
    </source>
</evidence>
<keyword evidence="6" id="KW-0597">Phosphoprotein</keyword>
<reference evidence="18 19" key="1">
    <citation type="journal article" date="2019" name="Int. J. Syst. Evol. Microbiol.">
        <title>The Global Catalogue of Microorganisms (GCM) 10K type strain sequencing project: providing services to taxonomists for standard genome sequencing and annotation.</title>
        <authorList>
            <consortium name="The Broad Institute Genomics Platform"/>
            <consortium name="The Broad Institute Genome Sequencing Center for Infectious Disease"/>
            <person name="Wu L."/>
            <person name="Ma J."/>
        </authorList>
    </citation>
    <scope>NUCLEOTIDE SEQUENCE [LARGE SCALE GENOMIC DNA]</scope>
    <source>
        <strain evidence="18 19">JCM 14162</strain>
    </source>
</reference>
<dbReference type="Proteomes" id="UP001500713">
    <property type="component" value="Unassembled WGS sequence"/>
</dbReference>
<dbReference type="PROSITE" id="PS50885">
    <property type="entry name" value="HAMP"/>
    <property type="match status" value="1"/>
</dbReference>
<dbReference type="Gene3D" id="1.10.287.130">
    <property type="match status" value="1"/>
</dbReference>
<keyword evidence="10" id="KW-0418">Kinase</keyword>
<evidence type="ECO:0000259" key="16">
    <source>
        <dbReference type="PROSITE" id="PS50109"/>
    </source>
</evidence>
<dbReference type="Pfam" id="PF02518">
    <property type="entry name" value="HATPase_c"/>
    <property type="match status" value="1"/>
</dbReference>
<evidence type="ECO:0000256" key="3">
    <source>
        <dbReference type="ARBA" id="ARBA00012438"/>
    </source>
</evidence>
<dbReference type="SUPFAM" id="SSF47384">
    <property type="entry name" value="Homodimeric domain of signal transducing histidine kinase"/>
    <property type="match status" value="1"/>
</dbReference>
<dbReference type="SUPFAM" id="SSF55874">
    <property type="entry name" value="ATPase domain of HSP90 chaperone/DNA topoisomerase II/histidine kinase"/>
    <property type="match status" value="1"/>
</dbReference>